<protein>
    <submittedName>
        <fullName evidence="4">SGNH hydrolase-type esterase domain-containing protein</fullName>
    </submittedName>
</protein>
<dbReference type="Gene3D" id="3.40.50.1110">
    <property type="entry name" value="SGNH hydrolase"/>
    <property type="match status" value="1"/>
</dbReference>
<dbReference type="EMBL" id="JAADJZ010000010">
    <property type="protein sequence ID" value="KAF2872184.1"/>
    <property type="molecule type" value="Genomic_DNA"/>
</dbReference>
<dbReference type="PANTHER" id="PTHR43695">
    <property type="entry name" value="PUTATIVE (AFU_ORTHOLOGUE AFUA_2G17250)-RELATED"/>
    <property type="match status" value="1"/>
</dbReference>
<dbReference type="OrthoDB" id="2141316at2759"/>
<keyword evidence="2 4" id="KW-0378">Hydrolase</keyword>
<dbReference type="SUPFAM" id="SSF52266">
    <property type="entry name" value="SGNH hydrolase"/>
    <property type="match status" value="1"/>
</dbReference>
<accession>A0A7C8MLK8</accession>
<proteinExistence type="inferred from homology"/>
<dbReference type="InterPro" id="IPR013830">
    <property type="entry name" value="SGNH_hydro"/>
</dbReference>
<gene>
    <name evidence="4" type="ORF">BDV95DRAFT_448052</name>
</gene>
<evidence type="ECO:0000259" key="3">
    <source>
        <dbReference type="Pfam" id="PF13472"/>
    </source>
</evidence>
<comment type="caution">
    <text evidence="4">The sequence shown here is derived from an EMBL/GenBank/DDBJ whole genome shotgun (WGS) entry which is preliminary data.</text>
</comment>
<evidence type="ECO:0000256" key="2">
    <source>
        <dbReference type="ARBA" id="ARBA00022801"/>
    </source>
</evidence>
<evidence type="ECO:0000256" key="1">
    <source>
        <dbReference type="ARBA" id="ARBA00008668"/>
    </source>
</evidence>
<name>A0A7C8MLK8_9PLEO</name>
<feature type="domain" description="SGNH hydrolase-type esterase" evidence="3">
    <location>
        <begin position="21"/>
        <end position="216"/>
    </location>
</feature>
<dbReference type="Proteomes" id="UP000481861">
    <property type="component" value="Unassembled WGS sequence"/>
</dbReference>
<dbReference type="InterPro" id="IPR037459">
    <property type="entry name" value="RhgT-like"/>
</dbReference>
<feature type="non-terminal residue" evidence="4">
    <location>
        <position position="1"/>
    </location>
</feature>
<evidence type="ECO:0000313" key="5">
    <source>
        <dbReference type="Proteomes" id="UP000481861"/>
    </source>
</evidence>
<evidence type="ECO:0000313" key="4">
    <source>
        <dbReference type="EMBL" id="KAF2872184.1"/>
    </source>
</evidence>
<reference evidence="4 5" key="1">
    <citation type="submission" date="2020-01" db="EMBL/GenBank/DDBJ databases">
        <authorList>
            <consortium name="DOE Joint Genome Institute"/>
            <person name="Haridas S."/>
            <person name="Albert R."/>
            <person name="Binder M."/>
            <person name="Bloem J."/>
            <person name="Labutti K."/>
            <person name="Salamov A."/>
            <person name="Andreopoulos B."/>
            <person name="Baker S.E."/>
            <person name="Barry K."/>
            <person name="Bills G."/>
            <person name="Bluhm B.H."/>
            <person name="Cannon C."/>
            <person name="Castanera R."/>
            <person name="Culley D.E."/>
            <person name="Daum C."/>
            <person name="Ezra D."/>
            <person name="Gonzalez J.B."/>
            <person name="Henrissat B."/>
            <person name="Kuo A."/>
            <person name="Liang C."/>
            <person name="Lipzen A."/>
            <person name="Lutzoni F."/>
            <person name="Magnuson J."/>
            <person name="Mondo S."/>
            <person name="Nolan M."/>
            <person name="Ohm R."/>
            <person name="Pangilinan J."/>
            <person name="Park H.-J.H."/>
            <person name="Ramirez L."/>
            <person name="Alfaro M."/>
            <person name="Sun H."/>
            <person name="Tritt A."/>
            <person name="Yoshinaga Y."/>
            <person name="Zwiers L.-H.L."/>
            <person name="Turgeon B.G."/>
            <person name="Goodwin S.B."/>
            <person name="Spatafora J.W."/>
            <person name="Crous P.W."/>
            <person name="Grigoriev I.V."/>
        </authorList>
    </citation>
    <scope>NUCLEOTIDE SEQUENCE [LARGE SCALE GENOMIC DNA]</scope>
    <source>
        <strain evidence="4 5">CBS 611.86</strain>
    </source>
</reference>
<dbReference type="InterPro" id="IPR036514">
    <property type="entry name" value="SGNH_hydro_sf"/>
</dbReference>
<dbReference type="Pfam" id="PF13472">
    <property type="entry name" value="Lipase_GDSL_2"/>
    <property type="match status" value="1"/>
</dbReference>
<comment type="similarity">
    <text evidence="1">Belongs to the 'GDSL' lipolytic enzyme family.</text>
</comment>
<feature type="non-terminal residue" evidence="4">
    <location>
        <position position="250"/>
    </location>
</feature>
<dbReference type="PANTHER" id="PTHR43695:SF1">
    <property type="entry name" value="RHAMNOGALACTURONAN ACETYLESTERASE"/>
    <property type="match status" value="1"/>
</dbReference>
<keyword evidence="5" id="KW-1185">Reference proteome</keyword>
<sequence>SSPALSAPNAVKRAQTVYLAGDSTMAQAKDNTQGWGVYLPYSLTLPVTNLALGGRSTRSYTREGRFATLLSRVQPSDIVIIEFGHNDGGSLSKDNGRSVCPGAGSETCKTTYNNAPETVLTYPAYLIAAGSALAAKGARVIISSPTPNNPWEGGVFSYAPGRFRDYARSAAKAIGSAAVFVDHGLYTANAFQALGKAKVDKLFPNDHTHTSAEGADVVHRAFVKALLCAGGGGLEGGVRNATEGVEGKCV</sequence>
<dbReference type="GO" id="GO:0016787">
    <property type="term" value="F:hydrolase activity"/>
    <property type="evidence" value="ECO:0007669"/>
    <property type="project" value="UniProtKB-KW"/>
</dbReference>
<organism evidence="4 5">
    <name type="scientific">Massariosphaeria phaeospora</name>
    <dbReference type="NCBI Taxonomy" id="100035"/>
    <lineage>
        <taxon>Eukaryota</taxon>
        <taxon>Fungi</taxon>
        <taxon>Dikarya</taxon>
        <taxon>Ascomycota</taxon>
        <taxon>Pezizomycotina</taxon>
        <taxon>Dothideomycetes</taxon>
        <taxon>Pleosporomycetidae</taxon>
        <taxon>Pleosporales</taxon>
        <taxon>Pleosporales incertae sedis</taxon>
        <taxon>Massariosphaeria</taxon>
    </lineage>
</organism>
<dbReference type="AlphaFoldDB" id="A0A7C8MLK8"/>